<dbReference type="SUPFAM" id="SSF101690">
    <property type="entry name" value="PAZ domain"/>
    <property type="match status" value="1"/>
</dbReference>
<dbReference type="Pfam" id="PF02170">
    <property type="entry name" value="PAZ"/>
    <property type="match status" value="1"/>
</dbReference>
<dbReference type="EMBL" id="CM000762">
    <property type="protein sequence ID" value="EES00570.2"/>
    <property type="molecule type" value="Genomic_DNA"/>
</dbReference>
<dbReference type="PANTHER" id="PTHR22891">
    <property type="entry name" value="EUKARYOTIC TRANSLATION INITIATION FACTOR 2C"/>
    <property type="match status" value="1"/>
</dbReference>
<feature type="region of interest" description="Disordered" evidence="4">
    <location>
        <begin position="1"/>
        <end position="32"/>
    </location>
</feature>
<dbReference type="GO" id="GO:0004521">
    <property type="term" value="F:RNA endonuclease activity"/>
    <property type="evidence" value="ECO:0000318"/>
    <property type="project" value="GO_Central"/>
</dbReference>
<evidence type="ECO:0000259" key="5">
    <source>
        <dbReference type="PROSITE" id="PS50821"/>
    </source>
</evidence>
<sequence>MESSGTKDGLNKAPILQRLPMSRPHGSGTKGNQIRLRTNHFKVSVHRTDVIFYHYNVSVKYEDDKPVESKGVSRTVIEKLQEIYLANVDFVYDGENNLYTMCALQNVEDAFMVVVEDGSSTKSARSRTPGGNGSPEGSDTKRMKRPMTCKTYKVELKSVGEFCKEKKSVGEIPLSAIDKVLRGQESDDCQEALRVLDIILRQKSAKQGCLLVRQSFFHSPSEPIKLGGGVVRCPGYHSSFRPTQSGLSLNIDVSTTMIVEPGPVINFILSNQYIKDPSRIDWGKAKHALRNLRIKTTHTNSEFKISSLSEKSCYEQKFLLKQRNGNGPDVVEITVYDYYLKHWDIRLQDSAIFPCLVVGKPKRPTYLPIELCHLVSLQRYTKALTVLQRSSLVQSSRKNPRERKSDLSSALQRINYNSDDILKKCGISIAPEFAQVDGRILQAPKLKAGDGQDLIARDGRWNFMNRKLFEAKGVHTWAAVNFTTRWKLQDLVRRLIHCGDNKGINISPPQSIFEERLQGNESAASRVDAMLEQIRKKIEKPPTFLLCVLPDKNSDIYGPWKRKCLVEYGIVTQCLAPKKLDDQYLTNVLLKINAKLGGLNSLLEIERNQAIPIVSRVPTIIFGMDVSHGAPRSNVPSIAAVVSSLGWPCISRYRASVCTLSPRVEIIDSLFKPQGNEDRGLISELLFDFYLSSGKQRPEQVIIFRDGVSEGEFKHVLNIELAQIIEACKFLNNSGDTWLPKFTVIVAQKNHHTRFFRDGNNDTANVPAGTVVDTGICHPRYYDFYMCAHAGRIGTTRPAHYQVLHDEIGFSPDALQELIHCLSYVYQRSTSAISVVAPVYYAHLAAAQVRQFVRFDDASETASSASGGQASSASGGQAQPVPELPRLHKNVKSSMFFC</sequence>
<dbReference type="CDD" id="cd02846">
    <property type="entry name" value="PAZ_argonaute_like"/>
    <property type="match status" value="1"/>
</dbReference>
<organism evidence="7 8">
    <name type="scientific">Sorghum bicolor</name>
    <name type="common">Sorghum</name>
    <name type="synonym">Sorghum vulgare</name>
    <dbReference type="NCBI Taxonomy" id="4558"/>
    <lineage>
        <taxon>Eukaryota</taxon>
        <taxon>Viridiplantae</taxon>
        <taxon>Streptophyta</taxon>
        <taxon>Embryophyta</taxon>
        <taxon>Tracheophyta</taxon>
        <taxon>Spermatophyta</taxon>
        <taxon>Magnoliopsida</taxon>
        <taxon>Liliopsida</taxon>
        <taxon>Poales</taxon>
        <taxon>Poaceae</taxon>
        <taxon>PACMAD clade</taxon>
        <taxon>Panicoideae</taxon>
        <taxon>Andropogonodae</taxon>
        <taxon>Andropogoneae</taxon>
        <taxon>Sorghinae</taxon>
        <taxon>Sorghum</taxon>
    </lineage>
</organism>
<dbReference type="AlphaFoldDB" id="C5XH78"/>
<evidence type="ECO:0000313" key="7">
    <source>
        <dbReference type="EMBL" id="EES00570.2"/>
    </source>
</evidence>
<dbReference type="Proteomes" id="UP000000768">
    <property type="component" value="Chromosome 3"/>
</dbReference>
<name>C5XH78_SORBI</name>
<protein>
    <submittedName>
        <fullName evidence="7">Uncharacterized protein</fullName>
    </submittedName>
</protein>
<feature type="domain" description="Piwi" evidence="6">
    <location>
        <begin position="544"/>
        <end position="854"/>
    </location>
</feature>
<dbReference type="Pfam" id="PF02171">
    <property type="entry name" value="Piwi"/>
    <property type="match status" value="1"/>
</dbReference>
<evidence type="ECO:0000259" key="6">
    <source>
        <dbReference type="PROSITE" id="PS50822"/>
    </source>
</evidence>
<comment type="function">
    <text evidence="3">Probably involved in the RNA silencing pathway. May bind to short RNAs such as microRNAs (miRNAs) or short interfering RNAs (siRNAs), and represses the translation of mRNAs which are complementary to them.</text>
</comment>
<gene>
    <name evidence="7" type="ORF">SORBI_3003G129200</name>
</gene>
<dbReference type="InterPro" id="IPR036085">
    <property type="entry name" value="PAZ_dom_sf"/>
</dbReference>
<dbReference type="InterPro" id="IPR036397">
    <property type="entry name" value="RNaseH_sf"/>
</dbReference>
<dbReference type="Pfam" id="PF08699">
    <property type="entry name" value="ArgoL1"/>
    <property type="match status" value="1"/>
</dbReference>
<dbReference type="Gene3D" id="2.170.260.10">
    <property type="entry name" value="paz domain"/>
    <property type="match status" value="1"/>
</dbReference>
<dbReference type="SMART" id="SM01163">
    <property type="entry name" value="DUF1785"/>
    <property type="match status" value="1"/>
</dbReference>
<keyword evidence="8" id="KW-1185">Reference proteome</keyword>
<dbReference type="STRING" id="4558.C5XH78"/>
<dbReference type="InterPro" id="IPR012337">
    <property type="entry name" value="RNaseH-like_sf"/>
</dbReference>
<dbReference type="GO" id="GO:0003723">
    <property type="term" value="F:RNA binding"/>
    <property type="evidence" value="ECO:0000318"/>
    <property type="project" value="GO_Central"/>
</dbReference>
<dbReference type="InterPro" id="IPR032474">
    <property type="entry name" value="Argonaute_N"/>
</dbReference>
<dbReference type="InterPro" id="IPR003165">
    <property type="entry name" value="Piwi"/>
</dbReference>
<feature type="region of interest" description="Disordered" evidence="4">
    <location>
        <begin position="121"/>
        <end position="144"/>
    </location>
</feature>
<dbReference type="Pfam" id="PF16486">
    <property type="entry name" value="ArgoN"/>
    <property type="match status" value="1"/>
</dbReference>
<evidence type="ECO:0000256" key="1">
    <source>
        <dbReference type="ARBA" id="ARBA00008201"/>
    </source>
</evidence>
<feature type="domain" description="PAZ" evidence="5">
    <location>
        <begin position="263"/>
        <end position="376"/>
    </location>
</feature>
<dbReference type="InterPro" id="IPR014811">
    <property type="entry name" value="ArgoL1"/>
</dbReference>
<dbReference type="PROSITE" id="PS50822">
    <property type="entry name" value="PIWI"/>
    <property type="match status" value="1"/>
</dbReference>
<feature type="region of interest" description="Disordered" evidence="4">
    <location>
        <begin position="863"/>
        <end position="884"/>
    </location>
</feature>
<dbReference type="Gene3D" id="3.40.50.2300">
    <property type="match status" value="1"/>
</dbReference>
<evidence type="ECO:0000256" key="3">
    <source>
        <dbReference type="ARBA" id="ARBA00056927"/>
    </source>
</evidence>
<accession>C5XH78</accession>
<dbReference type="InterPro" id="IPR003100">
    <property type="entry name" value="PAZ_dom"/>
</dbReference>
<dbReference type="OMA" id="ICHPRYY"/>
<dbReference type="InterPro" id="IPR032472">
    <property type="entry name" value="ArgoL2"/>
</dbReference>
<keyword evidence="2" id="KW-0943">RNA-mediated gene silencing</keyword>
<dbReference type="eggNOG" id="KOG1041">
    <property type="taxonomic scope" value="Eukaryota"/>
</dbReference>
<reference evidence="7 8" key="1">
    <citation type="journal article" date="2009" name="Nature">
        <title>The Sorghum bicolor genome and the diversification of grasses.</title>
        <authorList>
            <person name="Paterson A.H."/>
            <person name="Bowers J.E."/>
            <person name="Bruggmann R."/>
            <person name="Dubchak I."/>
            <person name="Grimwood J."/>
            <person name="Gundlach H."/>
            <person name="Haberer G."/>
            <person name="Hellsten U."/>
            <person name="Mitros T."/>
            <person name="Poliakov A."/>
            <person name="Schmutz J."/>
            <person name="Spannagl M."/>
            <person name="Tang H."/>
            <person name="Wang X."/>
            <person name="Wicker T."/>
            <person name="Bharti A.K."/>
            <person name="Chapman J."/>
            <person name="Feltus F.A."/>
            <person name="Gowik U."/>
            <person name="Grigoriev I.V."/>
            <person name="Lyons E."/>
            <person name="Maher C.A."/>
            <person name="Martis M."/>
            <person name="Narechania A."/>
            <person name="Otillar R.P."/>
            <person name="Penning B.W."/>
            <person name="Salamov A.A."/>
            <person name="Wang Y."/>
            <person name="Zhang L."/>
            <person name="Carpita N.C."/>
            <person name="Freeling M."/>
            <person name="Gingle A.R."/>
            <person name="Hash C.T."/>
            <person name="Keller B."/>
            <person name="Klein P."/>
            <person name="Kresovich S."/>
            <person name="McCann M.C."/>
            <person name="Ming R."/>
            <person name="Peterson D.G."/>
            <person name="Mehboob-ur-Rahman"/>
            <person name="Ware D."/>
            <person name="Westhoff P."/>
            <person name="Mayer K.F."/>
            <person name="Messing J."/>
            <person name="Rokhsar D.S."/>
        </authorList>
    </citation>
    <scope>NUCLEOTIDE SEQUENCE [LARGE SCALE GENOMIC DNA]</scope>
    <source>
        <strain evidence="8">cv. BTx623</strain>
    </source>
</reference>
<evidence type="ECO:0000313" key="8">
    <source>
        <dbReference type="Proteomes" id="UP000000768"/>
    </source>
</evidence>
<evidence type="ECO:0000256" key="2">
    <source>
        <dbReference type="ARBA" id="ARBA00023158"/>
    </source>
</evidence>
<comment type="similarity">
    <text evidence="1">Belongs to the argonaute family. Ago subfamily.</text>
</comment>
<dbReference type="GO" id="GO:0005737">
    <property type="term" value="C:cytoplasm"/>
    <property type="evidence" value="ECO:0000318"/>
    <property type="project" value="GO_Central"/>
</dbReference>
<dbReference type="FunFam" id="2.170.260.10:FF:000008">
    <property type="entry name" value="Protein argonaute 7"/>
    <property type="match status" value="1"/>
</dbReference>
<proteinExistence type="inferred from homology"/>
<dbReference type="GO" id="GO:0031047">
    <property type="term" value="P:regulatory ncRNA-mediated gene silencing"/>
    <property type="evidence" value="ECO:0000318"/>
    <property type="project" value="GO_Central"/>
</dbReference>
<dbReference type="SUPFAM" id="SSF53098">
    <property type="entry name" value="Ribonuclease H-like"/>
    <property type="match status" value="1"/>
</dbReference>
<dbReference type="InterPro" id="IPR045246">
    <property type="entry name" value="Piwi_ago-like"/>
</dbReference>
<dbReference type="Gramene" id="EES00570">
    <property type="protein sequence ID" value="EES00570"/>
    <property type="gene ID" value="SORBI_3003G129200"/>
</dbReference>
<dbReference type="Pfam" id="PF16488">
    <property type="entry name" value="ArgoL2"/>
    <property type="match status" value="1"/>
</dbReference>
<dbReference type="Gene3D" id="3.30.420.10">
    <property type="entry name" value="Ribonuclease H-like superfamily/Ribonuclease H"/>
    <property type="match status" value="1"/>
</dbReference>
<dbReference type="SMART" id="SM00950">
    <property type="entry name" value="Piwi"/>
    <property type="match status" value="1"/>
</dbReference>
<dbReference type="FunFam" id="3.30.420.10:FF:000091">
    <property type="entry name" value="Protein argonaute 3"/>
    <property type="match status" value="1"/>
</dbReference>
<feature type="compositionally biased region" description="Low complexity" evidence="4">
    <location>
        <begin position="863"/>
        <end position="879"/>
    </location>
</feature>
<dbReference type="InParanoid" id="C5XH78"/>
<dbReference type="PROSITE" id="PS50821">
    <property type="entry name" value="PAZ"/>
    <property type="match status" value="1"/>
</dbReference>
<reference evidence="8" key="2">
    <citation type="journal article" date="2018" name="Plant J.">
        <title>The Sorghum bicolor reference genome: improved assembly, gene annotations, a transcriptome atlas, and signatures of genome organization.</title>
        <authorList>
            <person name="McCormick R.F."/>
            <person name="Truong S.K."/>
            <person name="Sreedasyam A."/>
            <person name="Jenkins J."/>
            <person name="Shu S."/>
            <person name="Sims D."/>
            <person name="Kennedy M."/>
            <person name="Amirebrahimi M."/>
            <person name="Weers B.D."/>
            <person name="McKinley B."/>
            <person name="Mattison A."/>
            <person name="Morishige D.T."/>
            <person name="Grimwood J."/>
            <person name="Schmutz J."/>
            <person name="Mullet J.E."/>
        </authorList>
    </citation>
    <scope>NUCLEOTIDE SEQUENCE [LARGE SCALE GENOMIC DNA]</scope>
    <source>
        <strain evidence="8">cv. BTx623</strain>
    </source>
</reference>
<dbReference type="CDD" id="cd04657">
    <property type="entry name" value="Piwi_ago-like"/>
    <property type="match status" value="1"/>
</dbReference>
<dbReference type="GO" id="GO:0005634">
    <property type="term" value="C:nucleus"/>
    <property type="evidence" value="ECO:0000318"/>
    <property type="project" value="GO_Central"/>
</dbReference>
<evidence type="ECO:0000256" key="4">
    <source>
        <dbReference type="SAM" id="MobiDB-lite"/>
    </source>
</evidence>
<dbReference type="HOGENOM" id="CLU_1122522_0_0_1"/>